<protein>
    <submittedName>
        <fullName evidence="1">Uncharacterized protein</fullName>
    </submittedName>
</protein>
<reference evidence="1 2" key="1">
    <citation type="journal article" date="2023" name="G3 (Bethesda)">
        <title>A chromosome-level genome assembly of Zasmidium syzygii isolated from banana leaves.</title>
        <authorList>
            <person name="van Westerhoven A.C."/>
            <person name="Mehrabi R."/>
            <person name="Talebi R."/>
            <person name="Steentjes M.B.F."/>
            <person name="Corcolon B."/>
            <person name="Chong P.A."/>
            <person name="Kema G.H.J."/>
            <person name="Seidl M.F."/>
        </authorList>
    </citation>
    <scope>NUCLEOTIDE SEQUENCE [LARGE SCALE GENOMIC DNA]</scope>
    <source>
        <strain evidence="1 2">P124</strain>
    </source>
</reference>
<gene>
    <name evidence="1" type="ORF">PRZ48_009064</name>
</gene>
<keyword evidence="2" id="KW-1185">Reference proteome</keyword>
<accession>A0ABR0EH94</accession>
<organism evidence="1 2">
    <name type="scientific">Zasmidium cellare</name>
    <name type="common">Wine cellar mold</name>
    <name type="synonym">Racodium cellare</name>
    <dbReference type="NCBI Taxonomy" id="395010"/>
    <lineage>
        <taxon>Eukaryota</taxon>
        <taxon>Fungi</taxon>
        <taxon>Dikarya</taxon>
        <taxon>Ascomycota</taxon>
        <taxon>Pezizomycotina</taxon>
        <taxon>Dothideomycetes</taxon>
        <taxon>Dothideomycetidae</taxon>
        <taxon>Mycosphaerellales</taxon>
        <taxon>Mycosphaerellaceae</taxon>
        <taxon>Zasmidium</taxon>
    </lineage>
</organism>
<proteinExistence type="predicted"/>
<name>A0ABR0EH94_ZASCE</name>
<dbReference type="Proteomes" id="UP001305779">
    <property type="component" value="Unassembled WGS sequence"/>
</dbReference>
<dbReference type="EMBL" id="JAXOVC010000006">
    <property type="protein sequence ID" value="KAK4500872.1"/>
    <property type="molecule type" value="Genomic_DNA"/>
</dbReference>
<comment type="caution">
    <text evidence="1">The sequence shown here is derived from an EMBL/GenBank/DDBJ whole genome shotgun (WGS) entry which is preliminary data.</text>
</comment>
<evidence type="ECO:0000313" key="2">
    <source>
        <dbReference type="Proteomes" id="UP001305779"/>
    </source>
</evidence>
<sequence length="80" mass="8787">MTTETAIKEKHASPKLQSLRSIIDFDNTVVLGLRQLLYHIKTLYLFTASDIKSIVLPQTLFAAACALSPAPLTPKGPYKS</sequence>
<evidence type="ECO:0000313" key="1">
    <source>
        <dbReference type="EMBL" id="KAK4500872.1"/>
    </source>
</evidence>